<keyword evidence="2" id="KW-1185">Reference proteome</keyword>
<organism evidence="1 2">
    <name type="scientific">Nocardia thailandica</name>
    <dbReference type="NCBI Taxonomy" id="257275"/>
    <lineage>
        <taxon>Bacteria</taxon>
        <taxon>Bacillati</taxon>
        <taxon>Actinomycetota</taxon>
        <taxon>Actinomycetes</taxon>
        <taxon>Mycobacteriales</taxon>
        <taxon>Nocardiaceae</taxon>
        <taxon>Nocardia</taxon>
    </lineage>
</organism>
<name>A0ABW6PMY7_9NOCA</name>
<dbReference type="EMBL" id="JBIAMX010000006">
    <property type="protein sequence ID" value="MFF0543774.1"/>
    <property type="molecule type" value="Genomic_DNA"/>
</dbReference>
<dbReference type="RefSeq" id="WP_157224842.1">
    <property type="nucleotide sequence ID" value="NZ_JBIAMX010000006.1"/>
</dbReference>
<comment type="caution">
    <text evidence="1">The sequence shown here is derived from an EMBL/GenBank/DDBJ whole genome shotgun (WGS) entry which is preliminary data.</text>
</comment>
<reference evidence="1 2" key="1">
    <citation type="submission" date="2024-10" db="EMBL/GenBank/DDBJ databases">
        <title>The Natural Products Discovery Center: Release of the First 8490 Sequenced Strains for Exploring Actinobacteria Biosynthetic Diversity.</title>
        <authorList>
            <person name="Kalkreuter E."/>
            <person name="Kautsar S.A."/>
            <person name="Yang D."/>
            <person name="Bader C.D."/>
            <person name="Teijaro C.N."/>
            <person name="Fluegel L."/>
            <person name="Davis C.M."/>
            <person name="Simpson J.R."/>
            <person name="Lauterbach L."/>
            <person name="Steele A.D."/>
            <person name="Gui C."/>
            <person name="Meng S."/>
            <person name="Li G."/>
            <person name="Viehrig K."/>
            <person name="Ye F."/>
            <person name="Su P."/>
            <person name="Kiefer A.F."/>
            <person name="Nichols A."/>
            <person name="Cepeda A.J."/>
            <person name="Yan W."/>
            <person name="Fan B."/>
            <person name="Jiang Y."/>
            <person name="Adhikari A."/>
            <person name="Zheng C.-J."/>
            <person name="Schuster L."/>
            <person name="Cowan T.M."/>
            <person name="Smanski M.J."/>
            <person name="Chevrette M.G."/>
            <person name="De Carvalho L.P.S."/>
            <person name="Shen B."/>
        </authorList>
    </citation>
    <scope>NUCLEOTIDE SEQUENCE [LARGE SCALE GENOMIC DNA]</scope>
    <source>
        <strain evidence="1 2">NPDC004045</strain>
    </source>
</reference>
<accession>A0ABW6PMY7</accession>
<proteinExistence type="predicted"/>
<protein>
    <submittedName>
        <fullName evidence="1">Uncharacterized protein</fullName>
    </submittedName>
</protein>
<gene>
    <name evidence="1" type="ORF">ACFYTF_13160</name>
</gene>
<dbReference type="Proteomes" id="UP001601444">
    <property type="component" value="Unassembled WGS sequence"/>
</dbReference>
<evidence type="ECO:0000313" key="2">
    <source>
        <dbReference type="Proteomes" id="UP001601444"/>
    </source>
</evidence>
<evidence type="ECO:0000313" key="1">
    <source>
        <dbReference type="EMBL" id="MFF0543774.1"/>
    </source>
</evidence>
<sequence length="49" mass="5357">MAVLLSLIIALVLLPGAVALASYGAVSLTYWFEFRRLRAAEHTEAQPAR</sequence>